<dbReference type="PANTHER" id="PTHR13459">
    <property type="entry name" value="E3 UBIQUITIN-PROTEIN LIGASE RNF220 ISOFORM X1"/>
    <property type="match status" value="1"/>
</dbReference>
<dbReference type="Pfam" id="PF15926">
    <property type="entry name" value="RNF220"/>
    <property type="match status" value="1"/>
</dbReference>
<dbReference type="GO" id="GO:0061630">
    <property type="term" value="F:ubiquitin protein ligase activity"/>
    <property type="evidence" value="ECO:0007669"/>
    <property type="project" value="TreeGrafter"/>
</dbReference>
<name>A0AAV2RUP8_MEGNR</name>
<dbReference type="SUPFAM" id="SSF57850">
    <property type="entry name" value="RING/U-box"/>
    <property type="match status" value="1"/>
</dbReference>
<keyword evidence="1 3" id="KW-0479">Metal-binding</keyword>
<feature type="compositionally biased region" description="Low complexity" evidence="4">
    <location>
        <begin position="7"/>
        <end position="25"/>
    </location>
</feature>
<dbReference type="InterPro" id="IPR052443">
    <property type="entry name" value="E3_ubiq-ligase_RNF220-like"/>
</dbReference>
<dbReference type="Pfam" id="PF13923">
    <property type="entry name" value="zf-C3HC4_2"/>
    <property type="match status" value="1"/>
</dbReference>
<protein>
    <recommendedName>
        <fullName evidence="5">RING-type domain-containing protein</fullName>
    </recommendedName>
</protein>
<dbReference type="InterPro" id="IPR031824">
    <property type="entry name" value="RNF220_mid"/>
</dbReference>
<evidence type="ECO:0000313" key="6">
    <source>
        <dbReference type="EMBL" id="CAL4145234.1"/>
    </source>
</evidence>
<gene>
    <name evidence="6" type="ORF">MNOR_LOCUS29631</name>
</gene>
<feature type="compositionally biased region" description="Basic and acidic residues" evidence="4">
    <location>
        <begin position="322"/>
        <end position="334"/>
    </location>
</feature>
<dbReference type="EMBL" id="CAXKWB010034700">
    <property type="protein sequence ID" value="CAL4145234.1"/>
    <property type="molecule type" value="Genomic_DNA"/>
</dbReference>
<feature type="region of interest" description="Disordered" evidence="4">
    <location>
        <begin position="286"/>
        <end position="343"/>
    </location>
</feature>
<dbReference type="Proteomes" id="UP001497623">
    <property type="component" value="Unassembled WGS sequence"/>
</dbReference>
<dbReference type="Gene3D" id="3.30.40.10">
    <property type="entry name" value="Zinc/RING finger domain, C3HC4 (zinc finger)"/>
    <property type="match status" value="1"/>
</dbReference>
<organism evidence="6 7">
    <name type="scientific">Meganyctiphanes norvegica</name>
    <name type="common">Northern krill</name>
    <name type="synonym">Thysanopoda norvegica</name>
    <dbReference type="NCBI Taxonomy" id="48144"/>
    <lineage>
        <taxon>Eukaryota</taxon>
        <taxon>Metazoa</taxon>
        <taxon>Ecdysozoa</taxon>
        <taxon>Arthropoda</taxon>
        <taxon>Crustacea</taxon>
        <taxon>Multicrustacea</taxon>
        <taxon>Malacostraca</taxon>
        <taxon>Eumalacostraca</taxon>
        <taxon>Eucarida</taxon>
        <taxon>Euphausiacea</taxon>
        <taxon>Euphausiidae</taxon>
        <taxon>Meganyctiphanes</taxon>
    </lineage>
</organism>
<feature type="region of interest" description="Disordered" evidence="4">
    <location>
        <begin position="1"/>
        <end position="97"/>
    </location>
</feature>
<feature type="region of interest" description="Disordered" evidence="4">
    <location>
        <begin position="138"/>
        <end position="159"/>
    </location>
</feature>
<evidence type="ECO:0000256" key="2">
    <source>
        <dbReference type="ARBA" id="ARBA00022833"/>
    </source>
</evidence>
<dbReference type="InterPro" id="IPR013083">
    <property type="entry name" value="Znf_RING/FYVE/PHD"/>
</dbReference>
<evidence type="ECO:0000256" key="1">
    <source>
        <dbReference type="ARBA" id="ARBA00022771"/>
    </source>
</evidence>
<accession>A0AAV2RUP8</accession>
<feature type="non-terminal residue" evidence="6">
    <location>
        <position position="1"/>
    </location>
</feature>
<proteinExistence type="predicted"/>
<dbReference type="AlphaFoldDB" id="A0AAV2RUP8"/>
<dbReference type="PANTHER" id="PTHR13459:SF1">
    <property type="entry name" value="E3 UBIQUITIN-PROTEIN LIGASE RNF220 ISOFORM X1"/>
    <property type="match status" value="1"/>
</dbReference>
<sequence length="428" mass="47944">RMANFESSDISTTSPGSSSSGTSTTNQRKSISKKDVEFQQAKVNGHDSNSNTESRENIDILKSNRSNTKAASQNSHNDDGRKRRRRTKTRTDDTSCPVCGITIREGEMQSHLRNELERLTKLPQLRPLSQRSIILSDGDIPSTSKSPPQNPHLITNARAKDPGWDTFQKILLNRRKRMRAQRLRGHNGDDTREDTSPACPVCGETLSEASPDSITDHVEECLRKNEEEEENELLDIDVEDCDDADVEEYEWCGQTRVRATSMLRAEGQLHALGTKVQHCEEDVDVDIEDDEEELPYGKSQYGTEDLPRPPPSSSSSDGEEDSTQHSHNIEEPKENVSNSDVKISNGLASTGEAVIEALRERIRELESENDFGRFTCLVCHGLYDSPLVSVVCWHVHCEQCWLHSLAAKKLCPQCSAIVSPADLRKIYI</sequence>
<keyword evidence="7" id="KW-1185">Reference proteome</keyword>
<dbReference type="InterPro" id="IPR001841">
    <property type="entry name" value="Znf_RING"/>
</dbReference>
<evidence type="ECO:0000313" key="7">
    <source>
        <dbReference type="Proteomes" id="UP001497623"/>
    </source>
</evidence>
<keyword evidence="1 3" id="KW-0863">Zinc-finger</keyword>
<evidence type="ECO:0000256" key="3">
    <source>
        <dbReference type="PROSITE-ProRule" id="PRU00175"/>
    </source>
</evidence>
<feature type="compositionally biased region" description="Polar residues" evidence="4">
    <location>
        <begin position="63"/>
        <end position="75"/>
    </location>
</feature>
<evidence type="ECO:0000256" key="4">
    <source>
        <dbReference type="SAM" id="MobiDB-lite"/>
    </source>
</evidence>
<dbReference type="GO" id="GO:0016567">
    <property type="term" value="P:protein ubiquitination"/>
    <property type="evidence" value="ECO:0007669"/>
    <property type="project" value="TreeGrafter"/>
</dbReference>
<comment type="caution">
    <text evidence="6">The sequence shown here is derived from an EMBL/GenBank/DDBJ whole genome shotgun (WGS) entry which is preliminary data.</text>
</comment>
<evidence type="ECO:0000259" key="5">
    <source>
        <dbReference type="PROSITE" id="PS50089"/>
    </source>
</evidence>
<dbReference type="PROSITE" id="PS50089">
    <property type="entry name" value="ZF_RING_2"/>
    <property type="match status" value="1"/>
</dbReference>
<reference evidence="6 7" key="1">
    <citation type="submission" date="2024-05" db="EMBL/GenBank/DDBJ databases">
        <authorList>
            <person name="Wallberg A."/>
        </authorList>
    </citation>
    <scope>NUCLEOTIDE SEQUENCE [LARGE SCALE GENOMIC DNA]</scope>
</reference>
<keyword evidence="2" id="KW-0862">Zinc</keyword>
<feature type="domain" description="RING-type" evidence="5">
    <location>
        <begin position="376"/>
        <end position="415"/>
    </location>
</feature>
<dbReference type="GO" id="GO:0008270">
    <property type="term" value="F:zinc ion binding"/>
    <property type="evidence" value="ECO:0007669"/>
    <property type="project" value="UniProtKB-KW"/>
</dbReference>